<feature type="binding site" evidence="2">
    <location>
        <position position="71"/>
    </location>
    <ligand>
        <name>substrate</name>
    </ligand>
</feature>
<feature type="binding site" evidence="2">
    <location>
        <position position="22"/>
    </location>
    <ligand>
        <name>Mg(2+)</name>
        <dbReference type="ChEBI" id="CHEBI:18420"/>
    </ligand>
</feature>
<keyword evidence="2" id="KW-0460">Magnesium</keyword>
<dbReference type="Gene3D" id="3.40.1180.10">
    <property type="entry name" value="Decaprenyl diphosphate synthase-like"/>
    <property type="match status" value="1"/>
</dbReference>
<feature type="binding site" evidence="2">
    <location>
        <begin position="67"/>
        <end position="69"/>
    </location>
    <ligand>
        <name>substrate</name>
    </ligand>
</feature>
<comment type="function">
    <text evidence="2">Catalyzes the condensation of isopentenyl diphosphate (IPP) with allylic pyrophosphates generating different type of terpenoids.</text>
</comment>
<keyword evidence="1 2" id="KW-0808">Transferase</keyword>
<feature type="active site" description="Proton acceptor" evidence="2">
    <location>
        <position position="70"/>
    </location>
</feature>
<dbReference type="HAMAP" id="MF_01139">
    <property type="entry name" value="ISPT"/>
    <property type="match status" value="1"/>
</dbReference>
<proteinExistence type="inferred from homology"/>
<gene>
    <name evidence="3" type="ORF">BCB69_03555</name>
</gene>
<sequence>MVRRATLLEKKKCPKHVAIILDGNGRWAKKRGHVRTYGHKFGAANVRNIVMAAGEMGIEVITLYAFSTENWKRPNTEVQFLMKLFNNYLMNELRALVNDNVQLHIVGDISALSESLQQNIKDCEEETRENTGVILNIAINYGGRQEILQAVQSIASEVENGVLSAKQIDLDTIRSHLYPSSSDDVDLMIRTGGESRISNFLLWQISYGELYFTPTLWPDFTVEDFKAAIIWFSNRERRYGGLVEEINQ</sequence>
<dbReference type="InterPro" id="IPR036424">
    <property type="entry name" value="UPP_synth-like_sf"/>
</dbReference>
<dbReference type="NCBIfam" id="TIGR00055">
    <property type="entry name" value="uppS"/>
    <property type="match status" value="1"/>
</dbReference>
<evidence type="ECO:0000313" key="3">
    <source>
        <dbReference type="EMBL" id="AOH39122.1"/>
    </source>
</evidence>
<feature type="binding site" evidence="2">
    <location>
        <position position="190"/>
    </location>
    <ligand>
        <name>substrate</name>
    </ligand>
</feature>
<dbReference type="FunFam" id="3.40.1180.10:FF:000001">
    <property type="entry name" value="(2E,6E)-farnesyl-diphosphate-specific ditrans,polycis-undecaprenyl-diphosphate synthase"/>
    <property type="match status" value="1"/>
</dbReference>
<dbReference type="GO" id="GO:0016094">
    <property type="term" value="P:polyprenol biosynthetic process"/>
    <property type="evidence" value="ECO:0007669"/>
    <property type="project" value="TreeGrafter"/>
</dbReference>
<dbReference type="AlphaFoldDB" id="A0A1B3WDU0"/>
<dbReference type="GO" id="GO:0000287">
    <property type="term" value="F:magnesium ion binding"/>
    <property type="evidence" value="ECO:0007669"/>
    <property type="project" value="UniProtKB-UniRule"/>
</dbReference>
<name>A0A1B3WDU0_9FIRM</name>
<evidence type="ECO:0000313" key="4">
    <source>
        <dbReference type="Proteomes" id="UP000094757"/>
    </source>
</evidence>
<feature type="binding site" evidence="2">
    <location>
        <position position="73"/>
    </location>
    <ligand>
        <name>substrate</name>
    </ligand>
</feature>
<dbReference type="Pfam" id="PF01255">
    <property type="entry name" value="Prenyltransf"/>
    <property type="match status" value="1"/>
</dbReference>
<evidence type="ECO:0000256" key="2">
    <source>
        <dbReference type="HAMAP-Rule" id="MF_01139"/>
    </source>
</evidence>
<dbReference type="PROSITE" id="PS01066">
    <property type="entry name" value="UPP_SYNTHASE"/>
    <property type="match status" value="1"/>
</dbReference>
<dbReference type="STRING" id="39950.BCB69_03555"/>
<feature type="binding site" evidence="2">
    <location>
        <begin position="196"/>
        <end position="198"/>
    </location>
    <ligand>
        <name>substrate</name>
    </ligand>
</feature>
<dbReference type="PANTHER" id="PTHR10291:SF0">
    <property type="entry name" value="DEHYDRODOLICHYL DIPHOSPHATE SYNTHASE 2"/>
    <property type="match status" value="1"/>
</dbReference>
<dbReference type="InterPro" id="IPR001441">
    <property type="entry name" value="UPP_synth-like"/>
</dbReference>
<feature type="binding site" evidence="2">
    <location>
        <position position="209"/>
    </location>
    <ligand>
        <name>Mg(2+)</name>
        <dbReference type="ChEBI" id="CHEBI:18420"/>
    </ligand>
</feature>
<dbReference type="KEGG" id="dpn:BCB69_03555"/>
<dbReference type="EC" id="2.5.1.-" evidence="2"/>
<keyword evidence="2" id="KW-0479">Metal-binding</keyword>
<feature type="binding site" evidence="2">
    <location>
        <position position="27"/>
    </location>
    <ligand>
        <name>substrate</name>
    </ligand>
</feature>
<feature type="binding site" evidence="2">
    <location>
        <begin position="23"/>
        <end position="26"/>
    </location>
    <ligand>
        <name>substrate</name>
    </ligand>
</feature>
<feature type="active site" evidence="2">
    <location>
        <position position="22"/>
    </location>
</feature>
<dbReference type="EMBL" id="CP017037">
    <property type="protein sequence ID" value="AOH39122.1"/>
    <property type="molecule type" value="Genomic_DNA"/>
</dbReference>
<dbReference type="SUPFAM" id="SSF64005">
    <property type="entry name" value="Undecaprenyl diphosphate synthase"/>
    <property type="match status" value="1"/>
</dbReference>
<dbReference type="CDD" id="cd00475">
    <property type="entry name" value="Cis_IPPS"/>
    <property type="match status" value="1"/>
</dbReference>
<comment type="cofactor">
    <cofactor evidence="2">
        <name>Mg(2+)</name>
        <dbReference type="ChEBI" id="CHEBI:18420"/>
    </cofactor>
    <text evidence="2">Binds 2 magnesium ions per subunit.</text>
</comment>
<feature type="binding site" evidence="2">
    <location>
        <position position="35"/>
    </location>
    <ligand>
        <name>substrate</name>
    </ligand>
</feature>
<dbReference type="InterPro" id="IPR018520">
    <property type="entry name" value="UPP_synth-like_CS"/>
</dbReference>
<comment type="similarity">
    <text evidence="2">Belongs to the UPP synthase family.</text>
</comment>
<reference evidence="4" key="1">
    <citation type="submission" date="2016-08" db="EMBL/GenBank/DDBJ databases">
        <authorList>
            <person name="Holder M.E."/>
            <person name="Ajami N.J."/>
            <person name="Petrosino J.F."/>
        </authorList>
    </citation>
    <scope>NUCLEOTIDE SEQUENCE [LARGE SCALE GENOMIC DNA]</scope>
    <source>
        <strain evidence="4">F0677</strain>
    </source>
</reference>
<evidence type="ECO:0000256" key="1">
    <source>
        <dbReference type="ARBA" id="ARBA00022679"/>
    </source>
</evidence>
<feature type="binding site" evidence="2">
    <location>
        <position position="39"/>
    </location>
    <ligand>
        <name>substrate</name>
    </ligand>
</feature>
<organism evidence="3 4">
    <name type="scientific">Dialister pneumosintes</name>
    <dbReference type="NCBI Taxonomy" id="39950"/>
    <lineage>
        <taxon>Bacteria</taxon>
        <taxon>Bacillati</taxon>
        <taxon>Bacillota</taxon>
        <taxon>Negativicutes</taxon>
        <taxon>Veillonellales</taxon>
        <taxon>Veillonellaceae</taxon>
        <taxon>Dialister</taxon>
    </lineage>
</organism>
<protein>
    <recommendedName>
        <fullName evidence="2">Isoprenyl transferase</fullName>
        <ecNumber evidence="2">2.5.1.-</ecNumber>
    </recommendedName>
</protein>
<dbReference type="GO" id="GO:0045547">
    <property type="term" value="F:ditrans,polycis-polyprenyl diphosphate synthase [(2E,6E)-farnesyl diphosphate specific] activity"/>
    <property type="evidence" value="ECO:0007669"/>
    <property type="project" value="TreeGrafter"/>
</dbReference>
<dbReference type="NCBIfam" id="NF011405">
    <property type="entry name" value="PRK14830.1"/>
    <property type="match status" value="1"/>
</dbReference>
<accession>A0A1B3WDU0</accession>
<comment type="subunit">
    <text evidence="2">Homodimer.</text>
</comment>
<dbReference type="Proteomes" id="UP000094757">
    <property type="component" value="Chromosome"/>
</dbReference>
<dbReference type="PANTHER" id="PTHR10291">
    <property type="entry name" value="DEHYDRODOLICHYL DIPHOSPHATE SYNTHASE FAMILY MEMBER"/>
    <property type="match status" value="1"/>
</dbReference>